<accession>A0A3A8IXA3</accession>
<reference evidence="2" key="1">
    <citation type="submission" date="2018-09" db="EMBL/GenBank/DDBJ databases">
        <authorList>
            <person name="Livingstone P.G."/>
            <person name="Whitworth D.E."/>
        </authorList>
    </citation>
    <scope>NUCLEOTIDE SEQUENCE [LARGE SCALE GENOMIC DNA]</scope>
    <source>
        <strain evidence="2">CA054A</strain>
    </source>
</reference>
<dbReference type="AlphaFoldDB" id="A0A3A8IXA3"/>
<organism evidence="1 2">
    <name type="scientific">Corallococcus terminator</name>
    <dbReference type="NCBI Taxonomy" id="2316733"/>
    <lineage>
        <taxon>Bacteria</taxon>
        <taxon>Pseudomonadati</taxon>
        <taxon>Myxococcota</taxon>
        <taxon>Myxococcia</taxon>
        <taxon>Myxococcales</taxon>
        <taxon>Cystobacterineae</taxon>
        <taxon>Myxococcaceae</taxon>
        <taxon>Corallococcus</taxon>
    </lineage>
</organism>
<proteinExistence type="predicted"/>
<name>A0A3A8IXA3_9BACT</name>
<sequence length="348" mass="36042">MSVLDKVLSLRPGNVVARMGPGSRVPVLDPRELLRALESSPAALPCIPVLAKGTLPGLLRAARAEDAVLGLACPHPLADRGAPERFVSAVRAAALDAEHTRPLFLQAGPVRVTSTDADVLDAMQEGLFRVVDAGFALVSLELSRLTTYEAVEAVNALVGPLVERELSLELSAPQAPAGAGLLDACGTLLEGLSQWKVPLRFLRVSEAQLGEGDLDVGLLRQVVELAHARGVAVTVGDLTAGAPRGLSSYVAAGVRKVDCGGPFGPLALRAWPLEARAQVVARAQAAGMPAGELLSMLEEGLPPLTPEARETLEALAFAEATEVLAALGARRSATHAMAFLAKTGGDLG</sequence>
<dbReference type="Proteomes" id="UP000268094">
    <property type="component" value="Unassembled WGS sequence"/>
</dbReference>
<protein>
    <submittedName>
        <fullName evidence="1">Uncharacterized protein</fullName>
    </submittedName>
</protein>
<dbReference type="OrthoDB" id="5494692at2"/>
<keyword evidence="2" id="KW-1185">Reference proteome</keyword>
<gene>
    <name evidence="1" type="ORF">D7V88_16185</name>
</gene>
<comment type="caution">
    <text evidence="1">The sequence shown here is derived from an EMBL/GenBank/DDBJ whole genome shotgun (WGS) entry which is preliminary data.</text>
</comment>
<evidence type="ECO:0000313" key="2">
    <source>
        <dbReference type="Proteomes" id="UP000268094"/>
    </source>
</evidence>
<dbReference type="EMBL" id="RAVZ01000099">
    <property type="protein sequence ID" value="RKG87328.1"/>
    <property type="molecule type" value="Genomic_DNA"/>
</dbReference>
<evidence type="ECO:0000313" key="1">
    <source>
        <dbReference type="EMBL" id="RKG87328.1"/>
    </source>
</evidence>
<dbReference type="RefSeq" id="WP_120541538.1">
    <property type="nucleotide sequence ID" value="NZ_RAVZ01000099.1"/>
</dbReference>